<gene>
    <name evidence="1" type="ORF">PCASD_09125</name>
</gene>
<sequence length="60" mass="6410">MHPLHTPSHTNALEILQQVRGTAYVQSHPKEAFGGSYTAAGHYGRLADALGPLGATKRPM</sequence>
<organism evidence="1 2">
    <name type="scientific">Puccinia coronata f. sp. avenae</name>
    <dbReference type="NCBI Taxonomy" id="200324"/>
    <lineage>
        <taxon>Eukaryota</taxon>
        <taxon>Fungi</taxon>
        <taxon>Dikarya</taxon>
        <taxon>Basidiomycota</taxon>
        <taxon>Pucciniomycotina</taxon>
        <taxon>Pucciniomycetes</taxon>
        <taxon>Pucciniales</taxon>
        <taxon>Pucciniaceae</taxon>
        <taxon>Puccinia</taxon>
    </lineage>
</organism>
<accession>A0A2N5V4U4</accession>
<name>A0A2N5V4U4_9BASI</name>
<proteinExistence type="predicted"/>
<reference evidence="1 2" key="1">
    <citation type="submission" date="2017-11" db="EMBL/GenBank/DDBJ databases">
        <title>De novo assembly and phasing of dikaryotic genomes from two isolates of Puccinia coronata f. sp. avenae, the causal agent of oat crown rust.</title>
        <authorList>
            <person name="Miller M.E."/>
            <person name="Zhang Y."/>
            <person name="Omidvar V."/>
            <person name="Sperschneider J."/>
            <person name="Schwessinger B."/>
            <person name="Raley C."/>
            <person name="Palmer J.M."/>
            <person name="Garnica D."/>
            <person name="Upadhyaya N."/>
            <person name="Rathjen J."/>
            <person name="Taylor J.M."/>
            <person name="Park R.F."/>
            <person name="Dodds P.N."/>
            <person name="Hirsch C.D."/>
            <person name="Kianian S.F."/>
            <person name="Figueroa M."/>
        </authorList>
    </citation>
    <scope>NUCLEOTIDE SEQUENCE [LARGE SCALE GENOMIC DNA]</scope>
    <source>
        <strain evidence="1">12SD80</strain>
    </source>
</reference>
<evidence type="ECO:0000313" key="1">
    <source>
        <dbReference type="EMBL" id="PLW44926.1"/>
    </source>
</evidence>
<dbReference type="Proteomes" id="UP000235392">
    <property type="component" value="Unassembled WGS sequence"/>
</dbReference>
<dbReference type="EMBL" id="PGCI01000053">
    <property type="protein sequence ID" value="PLW44926.1"/>
    <property type="molecule type" value="Genomic_DNA"/>
</dbReference>
<evidence type="ECO:0000313" key="2">
    <source>
        <dbReference type="Proteomes" id="UP000235392"/>
    </source>
</evidence>
<dbReference type="AlphaFoldDB" id="A0A2N5V4U4"/>
<protein>
    <submittedName>
        <fullName evidence="1">Uncharacterized protein</fullName>
    </submittedName>
</protein>
<comment type="caution">
    <text evidence="1">The sequence shown here is derived from an EMBL/GenBank/DDBJ whole genome shotgun (WGS) entry which is preliminary data.</text>
</comment>